<dbReference type="SUPFAM" id="SSF57716">
    <property type="entry name" value="Glucocorticoid receptor-like (DNA-binding domain)"/>
    <property type="match status" value="1"/>
</dbReference>
<feature type="compositionally biased region" description="Polar residues" evidence="13">
    <location>
        <begin position="8"/>
        <end position="18"/>
    </location>
</feature>
<dbReference type="Gene3D" id="6.20.210.20">
    <property type="entry name" value="THAP domain"/>
    <property type="match status" value="1"/>
</dbReference>
<dbReference type="Proteomes" id="UP000515158">
    <property type="component" value="Unplaced"/>
</dbReference>
<dbReference type="GeneID" id="117651824"/>
<dbReference type="PROSITE" id="PS50950">
    <property type="entry name" value="ZF_THAP"/>
    <property type="match status" value="1"/>
</dbReference>
<evidence type="ECO:0000256" key="13">
    <source>
        <dbReference type="SAM" id="MobiDB-lite"/>
    </source>
</evidence>
<comment type="similarity">
    <text evidence="2">Belongs to the THAP1 family.</text>
</comment>
<keyword evidence="9" id="KW-0804">Transcription</keyword>
<keyword evidence="15" id="KW-1185">Reference proteome</keyword>
<dbReference type="GO" id="GO:0008270">
    <property type="term" value="F:zinc ion binding"/>
    <property type="evidence" value="ECO:0007669"/>
    <property type="project" value="UniProtKB-KW"/>
</dbReference>
<dbReference type="Pfam" id="PF05485">
    <property type="entry name" value="THAP"/>
    <property type="match status" value="1"/>
</dbReference>
<accession>A0A6P9A2S1</accession>
<keyword evidence="11" id="KW-0131">Cell cycle</keyword>
<keyword evidence="10" id="KW-0539">Nucleus</keyword>
<feature type="region of interest" description="Disordered" evidence="13">
    <location>
        <begin position="1"/>
        <end position="20"/>
    </location>
</feature>
<keyword evidence="6" id="KW-0805">Transcription regulation</keyword>
<feature type="domain" description="THAP-type" evidence="14">
    <location>
        <begin position="24"/>
        <end position="105"/>
    </location>
</feature>
<dbReference type="InterPro" id="IPR026516">
    <property type="entry name" value="THAP1/10"/>
</dbReference>
<evidence type="ECO:0000256" key="6">
    <source>
        <dbReference type="ARBA" id="ARBA00023015"/>
    </source>
</evidence>
<evidence type="ECO:0000256" key="4">
    <source>
        <dbReference type="ARBA" id="ARBA00022771"/>
    </source>
</evidence>
<evidence type="ECO:0000256" key="2">
    <source>
        <dbReference type="ARBA" id="ARBA00006177"/>
    </source>
</evidence>
<dbReference type="GO" id="GO:0043565">
    <property type="term" value="F:sequence-specific DNA binding"/>
    <property type="evidence" value="ECO:0007669"/>
    <property type="project" value="InterPro"/>
</dbReference>
<evidence type="ECO:0000313" key="16">
    <source>
        <dbReference type="RefSeq" id="XP_034252118.1"/>
    </source>
</evidence>
<name>A0A6P9A2S1_THRPL</name>
<evidence type="ECO:0000256" key="8">
    <source>
        <dbReference type="ARBA" id="ARBA00023125"/>
    </source>
</evidence>
<keyword evidence="4 12" id="KW-0863">Zinc-finger</keyword>
<dbReference type="GO" id="GO:0005654">
    <property type="term" value="C:nucleoplasm"/>
    <property type="evidence" value="ECO:0007669"/>
    <property type="project" value="UniProtKB-SubCell"/>
</dbReference>
<evidence type="ECO:0000256" key="12">
    <source>
        <dbReference type="PROSITE-ProRule" id="PRU00309"/>
    </source>
</evidence>
<dbReference type="InParanoid" id="A0A6P9A2S1"/>
<keyword evidence="7" id="KW-0175">Coiled coil</keyword>
<gene>
    <name evidence="16" type="primary">LOC117651824</name>
</gene>
<dbReference type="KEGG" id="tpal:117651824"/>
<proteinExistence type="inferred from homology"/>
<protein>
    <submittedName>
        <fullName evidence="16">Uncharacterized protein LOC117651824</fullName>
    </submittedName>
</protein>
<keyword evidence="3" id="KW-0479">Metal-binding</keyword>
<sequence length="334" mass="37680">MDIMDIENSGNSPITSAKSGKLRQGGKVCCVSHCGNKSALRTTSLHQVPLDGRLRKLWLDACKIDDPRRIFCKYLFVCGEHFSATDFSGTPTKRRLKKVAVPSKNLHIEPEQRVKDVCRKNCIVCGRFLSSPRAPLKTTSNICHDHCVKNLRSVRKKGNLQPPQEAEPVENVAPECETVRDNKEPSEAEPVDNVVLDCDTVRDNKELSEAQPVENVVMPDNEKLSKALALWDSVNRYVVNRLKEKPELFAPAVLKFCKGFESAKNISESLLLSSLSNFNKTYSYKNKRYIIVKKDELPKLKVAFGGKKRVPRFLNRPRATLQQSMDVCKRPQAD</sequence>
<keyword evidence="5" id="KW-0862">Zinc</keyword>
<evidence type="ECO:0000256" key="3">
    <source>
        <dbReference type="ARBA" id="ARBA00022723"/>
    </source>
</evidence>
<reference evidence="16" key="1">
    <citation type="submission" date="2025-08" db="UniProtKB">
        <authorList>
            <consortium name="RefSeq"/>
        </authorList>
    </citation>
    <scope>IDENTIFICATION</scope>
    <source>
        <tissue evidence="16">Total insect</tissue>
    </source>
</reference>
<evidence type="ECO:0000256" key="10">
    <source>
        <dbReference type="ARBA" id="ARBA00023242"/>
    </source>
</evidence>
<dbReference type="OrthoDB" id="6496718at2759"/>
<dbReference type="PANTHER" id="PTHR46600">
    <property type="entry name" value="THAP DOMAIN-CONTAINING"/>
    <property type="match status" value="1"/>
</dbReference>
<dbReference type="InterPro" id="IPR006612">
    <property type="entry name" value="THAP_Znf"/>
</dbReference>
<evidence type="ECO:0000313" key="15">
    <source>
        <dbReference type="Proteomes" id="UP000515158"/>
    </source>
</evidence>
<evidence type="ECO:0000256" key="5">
    <source>
        <dbReference type="ARBA" id="ARBA00022833"/>
    </source>
</evidence>
<dbReference type="SMART" id="SM00692">
    <property type="entry name" value="DM3"/>
    <property type="match status" value="1"/>
</dbReference>
<evidence type="ECO:0000256" key="9">
    <source>
        <dbReference type="ARBA" id="ARBA00023163"/>
    </source>
</evidence>
<dbReference type="SMART" id="SM00980">
    <property type="entry name" value="THAP"/>
    <property type="match status" value="1"/>
</dbReference>
<dbReference type="RefSeq" id="XP_034252118.1">
    <property type="nucleotide sequence ID" value="XM_034396227.1"/>
</dbReference>
<evidence type="ECO:0000259" key="14">
    <source>
        <dbReference type="PROSITE" id="PS50950"/>
    </source>
</evidence>
<dbReference type="PANTHER" id="PTHR46600:SF1">
    <property type="entry name" value="THAP DOMAIN-CONTAINING PROTEIN 1"/>
    <property type="match status" value="1"/>
</dbReference>
<evidence type="ECO:0000256" key="1">
    <source>
        <dbReference type="ARBA" id="ARBA00004642"/>
    </source>
</evidence>
<comment type="subcellular location">
    <subcellularLocation>
        <location evidence="1">Nucleus</location>
        <location evidence="1">Nucleoplasm</location>
    </subcellularLocation>
</comment>
<evidence type="ECO:0000256" key="7">
    <source>
        <dbReference type="ARBA" id="ARBA00023054"/>
    </source>
</evidence>
<dbReference type="AlphaFoldDB" id="A0A6P9A2S1"/>
<organism evidence="16">
    <name type="scientific">Thrips palmi</name>
    <name type="common">Melon thrips</name>
    <dbReference type="NCBI Taxonomy" id="161013"/>
    <lineage>
        <taxon>Eukaryota</taxon>
        <taxon>Metazoa</taxon>
        <taxon>Ecdysozoa</taxon>
        <taxon>Arthropoda</taxon>
        <taxon>Hexapoda</taxon>
        <taxon>Insecta</taxon>
        <taxon>Pterygota</taxon>
        <taxon>Neoptera</taxon>
        <taxon>Paraneoptera</taxon>
        <taxon>Thysanoptera</taxon>
        <taxon>Terebrantia</taxon>
        <taxon>Thripoidea</taxon>
        <taxon>Thripidae</taxon>
        <taxon>Thrips</taxon>
    </lineage>
</organism>
<keyword evidence="8 12" id="KW-0238">DNA-binding</keyword>
<evidence type="ECO:0000256" key="11">
    <source>
        <dbReference type="ARBA" id="ARBA00023306"/>
    </source>
</evidence>
<dbReference type="InterPro" id="IPR038441">
    <property type="entry name" value="THAP_Znf_sf"/>
</dbReference>